<dbReference type="WBParaSite" id="PS1159_v2.g5727.t1">
    <property type="protein sequence ID" value="PS1159_v2.g5727.t1"/>
    <property type="gene ID" value="PS1159_v2.g5727"/>
</dbReference>
<evidence type="ECO:0000313" key="2">
    <source>
        <dbReference type="WBParaSite" id="PS1159_v2.g5727.t1"/>
    </source>
</evidence>
<proteinExistence type="predicted"/>
<name>A0AC35GJJ8_9BILA</name>
<accession>A0AC35GJJ8</accession>
<reference evidence="2" key="1">
    <citation type="submission" date="2022-11" db="UniProtKB">
        <authorList>
            <consortium name="WormBaseParasite"/>
        </authorList>
    </citation>
    <scope>IDENTIFICATION</scope>
</reference>
<protein>
    <submittedName>
        <fullName evidence="2">Sushi, nidogen and EGF-like domain-containing protein 1</fullName>
    </submittedName>
</protein>
<evidence type="ECO:0000313" key="1">
    <source>
        <dbReference type="Proteomes" id="UP000887580"/>
    </source>
</evidence>
<organism evidence="1 2">
    <name type="scientific">Panagrolaimus sp. PS1159</name>
    <dbReference type="NCBI Taxonomy" id="55785"/>
    <lineage>
        <taxon>Eukaryota</taxon>
        <taxon>Metazoa</taxon>
        <taxon>Ecdysozoa</taxon>
        <taxon>Nematoda</taxon>
        <taxon>Chromadorea</taxon>
        <taxon>Rhabditida</taxon>
        <taxon>Tylenchina</taxon>
        <taxon>Panagrolaimomorpha</taxon>
        <taxon>Panagrolaimoidea</taxon>
        <taxon>Panagrolaimidae</taxon>
        <taxon>Panagrolaimus</taxon>
    </lineage>
</organism>
<sequence>MTALLLIIPLLLNAEVPLTSFFPYGTEKGDAMLQKIDDGSSPPQNLSIFFPFFNVPQSTLWVNENAVPVGGGRIIAPFWADVDLRHTGNVFYRQTTDPSILQKGEHEIAQAYPDEQNVHLKWAFIATWVDVTYFQDLGNHNESERKTNTFQATLLTDGVQGIAIFYYNKISWTTGDVSGGQNGLGGTPAEIGYDYGDGSNYFAIDDSCKNSVINVTQKSNFGNSGKWIFKLGANINVSPSPLPGCQEGYTGEFCAVPNTIDYIGYGWINIYGVQLTSTQSAICRFNDPGANITEFDAQVVTLSHIKCLRPSYIFTIGRVPLDIEICDTFTKNVSQIYNGYIYVQFLKKNTLNVTFSKDSRGLLQWVLKWDPKKVIGKLEEIGTKAGIGFAIAQLCSRVIVPAIEHSAEKQAEVIVNTSPCQIGFDDVFRGTATCSFESRYSPWNPCPGAGTPDFICVAVGTLIVTAGAAALGAEPVAADVALDFGIGLAAECGPRVACNLHHQPQNFGIESDTLNDTIFSFPDDVPPCPPTLALANVDPTFTVDKLCTDASNCQYNPGANICYISATPSPSGGAQQCCYSNGEINITAPAAGHPMVSHPSLQASIPNIAIDRSFSLCCKLYNICDLPTDSGTNYTAPKPSLGNGDPHFTTFDGLYYTFNGAGEFWMLKNTTTQTLAVQTRMVPVGTSYSYFGAYAMKTENSSVLQIERTNTGEFIVYYDSVPVPPNIWQKGINFDDIYISYDGTVTVSFSSGFSFKISYWMVNSFAPRSFFGNYTQGILGSYDGNPFNDLATPDGILLPANSTTEVIHYKFGLKWSVTEDESLFNYFGKNYSDYNFPEFKPTFGYSPGQLPPNAAQICGNDQSCLWDLVTTGDETLANETRSNNEDFNQTVSTTSQNITMCPVFDELQNGSLILNNYLPNSVVTFVCDSGFEIQGDSTFICLPDGSWNGTEPFCEFIATTSISTTPEIATTSTETSKSSPTTTTSTKTSTTVLTTTLSPTTSPTTETTTSKVEGVYINFIVVGISFIVLFNI</sequence>
<dbReference type="Proteomes" id="UP000887580">
    <property type="component" value="Unplaced"/>
</dbReference>